<organism evidence="1 2">
    <name type="scientific">Limosa lapponica baueri</name>
    <dbReference type="NCBI Taxonomy" id="1758121"/>
    <lineage>
        <taxon>Eukaryota</taxon>
        <taxon>Metazoa</taxon>
        <taxon>Chordata</taxon>
        <taxon>Craniata</taxon>
        <taxon>Vertebrata</taxon>
        <taxon>Euteleostomi</taxon>
        <taxon>Archelosauria</taxon>
        <taxon>Archosauria</taxon>
        <taxon>Dinosauria</taxon>
        <taxon>Saurischia</taxon>
        <taxon>Theropoda</taxon>
        <taxon>Coelurosauria</taxon>
        <taxon>Aves</taxon>
        <taxon>Neognathae</taxon>
        <taxon>Neoaves</taxon>
        <taxon>Charadriiformes</taxon>
        <taxon>Scolopacidae</taxon>
        <taxon>Limosa</taxon>
    </lineage>
</organism>
<evidence type="ECO:0000313" key="1">
    <source>
        <dbReference type="EMBL" id="PKU42159.1"/>
    </source>
</evidence>
<accession>A0A2I0U801</accession>
<name>A0A2I0U801_LIMLA</name>
<proteinExistence type="predicted"/>
<dbReference type="EMBL" id="KZ506026">
    <property type="protein sequence ID" value="PKU42159.1"/>
    <property type="molecule type" value="Genomic_DNA"/>
</dbReference>
<sequence length="105" mass="12304">MEQILLEAVLRHMEDREVIRDSQHGFTKAKSCLTNLLAFHDGVTTSVIKGRATDVIYLDFCKASDTIPHNNLLSKLVKYRFDGWTVRWMRNWLDGYISVSMSRWR</sequence>
<reference evidence="2" key="2">
    <citation type="submission" date="2017-12" db="EMBL/GenBank/DDBJ databases">
        <title>Genome sequence of the Bar-tailed Godwit (Limosa lapponica baueri).</title>
        <authorList>
            <person name="Lima N.C.B."/>
            <person name="Parody-Merino A.M."/>
            <person name="Battley P.F."/>
            <person name="Fidler A.E."/>
            <person name="Prosdocimi F."/>
        </authorList>
    </citation>
    <scope>NUCLEOTIDE SEQUENCE [LARGE SCALE GENOMIC DNA]</scope>
</reference>
<reference evidence="2" key="1">
    <citation type="submission" date="2017-11" db="EMBL/GenBank/DDBJ databases">
        <authorList>
            <person name="Lima N.C."/>
            <person name="Parody-Merino A.M."/>
            <person name="Battley P.F."/>
            <person name="Fidler A.E."/>
            <person name="Prosdocimi F."/>
        </authorList>
    </citation>
    <scope>NUCLEOTIDE SEQUENCE [LARGE SCALE GENOMIC DNA]</scope>
</reference>
<dbReference type="OrthoDB" id="6780615at2759"/>
<evidence type="ECO:0000313" key="2">
    <source>
        <dbReference type="Proteomes" id="UP000233556"/>
    </source>
</evidence>
<keyword evidence="2" id="KW-1185">Reference proteome</keyword>
<protein>
    <submittedName>
        <fullName evidence="1">Uncharacterized protein</fullName>
    </submittedName>
</protein>
<dbReference type="Proteomes" id="UP000233556">
    <property type="component" value="Unassembled WGS sequence"/>
</dbReference>
<gene>
    <name evidence="1" type="ORF">llap_7533</name>
</gene>
<dbReference type="AlphaFoldDB" id="A0A2I0U801"/>
<dbReference type="PANTHER" id="PTHR33332">
    <property type="entry name" value="REVERSE TRANSCRIPTASE DOMAIN-CONTAINING PROTEIN"/>
    <property type="match status" value="1"/>
</dbReference>